<accession>A0A558RAU5</accession>
<dbReference type="EMBL" id="VNIM01000010">
    <property type="protein sequence ID" value="TVV76478.1"/>
    <property type="molecule type" value="Genomic_DNA"/>
</dbReference>
<comment type="caution">
    <text evidence="1">The sequence shown here is derived from an EMBL/GenBank/DDBJ whole genome shotgun (WGS) entry which is preliminary data.</text>
</comment>
<reference evidence="1 2" key="1">
    <citation type="submission" date="2019-07" db="EMBL/GenBank/DDBJ databases">
        <title>Sphingomonas solaris sp. nov., isolated from a solar panel from Boston, Massachusetts.</title>
        <authorList>
            <person name="Tanner K."/>
            <person name="Pascual J."/>
            <person name="Mancuso C."/>
            <person name="Pereto J."/>
            <person name="Khalil A."/>
            <person name="Vilanova C."/>
        </authorList>
    </citation>
    <scope>NUCLEOTIDE SEQUENCE [LARGE SCALE GENOMIC DNA]</scope>
    <source>
        <strain evidence="1 2">R4DWN</strain>
    </source>
</reference>
<name>A0A558RAU5_9SPHN</name>
<organism evidence="1 2">
    <name type="scientific">Alterirhizorhabdus solaris</name>
    <dbReference type="NCBI Taxonomy" id="2529389"/>
    <lineage>
        <taxon>Bacteria</taxon>
        <taxon>Pseudomonadati</taxon>
        <taxon>Pseudomonadota</taxon>
        <taxon>Alphaproteobacteria</taxon>
        <taxon>Sphingomonadales</taxon>
        <taxon>Rhizorhabdaceae</taxon>
        <taxon>Alterirhizorhabdus</taxon>
    </lineage>
</organism>
<dbReference type="AlphaFoldDB" id="A0A558RAU5"/>
<evidence type="ECO:0000313" key="1">
    <source>
        <dbReference type="EMBL" id="TVV76478.1"/>
    </source>
</evidence>
<gene>
    <name evidence="1" type="ORF">FOY91_04335</name>
</gene>
<evidence type="ECO:0000313" key="2">
    <source>
        <dbReference type="Proteomes" id="UP000318681"/>
    </source>
</evidence>
<dbReference type="OrthoDB" id="7585025at2"/>
<dbReference type="Proteomes" id="UP000318681">
    <property type="component" value="Unassembled WGS sequence"/>
</dbReference>
<evidence type="ECO:0008006" key="3">
    <source>
        <dbReference type="Google" id="ProtNLM"/>
    </source>
</evidence>
<keyword evidence="2" id="KW-1185">Reference proteome</keyword>
<sequence>MTNEPQSAADYDDRTSTAVRSVLVEIGQTLGSFRGKFAVIGGAVPWLLLKDSEMRHVGTLDIDLSLDAQALAAGDEYVALVDALRGQGYAARNTLKYFQMVRTVQPKDDGPPIDIIVDFLRPYDDVLEKNRPPLTTEFATQRASGADLAIHFHEMVAIEGDMPKGGTNKVMIAVASIPALLAMKGFALDGRYKQKDAYDIYFSIRNYPGGIDALAGDCRPLLDHHSGRDGFAHIVAKFEDPDGYGATCVRNFVEGSDILDGRTADEWQQDAFGQVDAWARAIGLR</sequence>
<protein>
    <recommendedName>
        <fullName evidence="3">Nucleotidyl transferase AbiEii/AbiGii toxin family protein</fullName>
    </recommendedName>
</protein>
<proteinExistence type="predicted"/>